<proteinExistence type="inferred from homology"/>
<dbReference type="RefSeq" id="WP_084135846.1">
    <property type="nucleotide sequence ID" value="NZ_FQXE01000003.1"/>
</dbReference>
<comment type="catalytic activity">
    <reaction evidence="1 8">
        <text>[(1-&gt;4)-alpha-D-glucosyl](n) + ADP-alpha-D-glucose = [(1-&gt;4)-alpha-D-glucosyl](n+1) + ADP + H(+)</text>
        <dbReference type="Rhea" id="RHEA:18189"/>
        <dbReference type="Rhea" id="RHEA-COMP:9584"/>
        <dbReference type="Rhea" id="RHEA-COMP:9587"/>
        <dbReference type="ChEBI" id="CHEBI:15378"/>
        <dbReference type="ChEBI" id="CHEBI:15444"/>
        <dbReference type="ChEBI" id="CHEBI:57498"/>
        <dbReference type="ChEBI" id="CHEBI:456216"/>
        <dbReference type="EC" id="2.4.1.21"/>
    </reaction>
</comment>
<dbReference type="OrthoDB" id="9808590at2"/>
<dbReference type="GO" id="GO:0005978">
    <property type="term" value="P:glycogen biosynthetic process"/>
    <property type="evidence" value="ECO:0007669"/>
    <property type="project" value="UniProtKB-UniRule"/>
</dbReference>
<evidence type="ECO:0000256" key="2">
    <source>
        <dbReference type="ARBA" id="ARBA00002764"/>
    </source>
</evidence>
<dbReference type="HAMAP" id="MF_00484">
    <property type="entry name" value="Glycogen_synth"/>
    <property type="match status" value="1"/>
</dbReference>
<dbReference type="PANTHER" id="PTHR45825:SF11">
    <property type="entry name" value="ALPHA AMYLASE DOMAIN-CONTAINING PROTEIN"/>
    <property type="match status" value="1"/>
</dbReference>
<dbReference type="CDD" id="cd03791">
    <property type="entry name" value="GT5_Glycogen_synthase_DULL1-like"/>
    <property type="match status" value="1"/>
</dbReference>
<keyword evidence="5 8" id="KW-0328">Glycosyltransferase</keyword>
<dbReference type="PANTHER" id="PTHR45825">
    <property type="entry name" value="GRANULE-BOUND STARCH SYNTHASE 1, CHLOROPLASTIC/AMYLOPLASTIC"/>
    <property type="match status" value="1"/>
</dbReference>
<evidence type="ECO:0000313" key="11">
    <source>
        <dbReference type="EMBL" id="SHH42274.1"/>
    </source>
</evidence>
<evidence type="ECO:0000256" key="3">
    <source>
        <dbReference type="ARBA" id="ARBA00004964"/>
    </source>
</evidence>
<dbReference type="Pfam" id="PF08323">
    <property type="entry name" value="Glyco_transf_5"/>
    <property type="match status" value="1"/>
</dbReference>
<comment type="similarity">
    <text evidence="4 8">Belongs to the glycosyltransferase 1 family. Bacterial/plant glycogen synthase subfamily.</text>
</comment>
<dbReference type="SUPFAM" id="SSF53756">
    <property type="entry name" value="UDP-Glycosyltransferase/glycogen phosphorylase"/>
    <property type="match status" value="1"/>
</dbReference>
<dbReference type="InterPro" id="IPR001296">
    <property type="entry name" value="Glyco_trans_1"/>
</dbReference>
<evidence type="ECO:0000256" key="4">
    <source>
        <dbReference type="ARBA" id="ARBA00010281"/>
    </source>
</evidence>
<dbReference type="EMBL" id="FQXE01000003">
    <property type="protein sequence ID" value="SHH42274.1"/>
    <property type="molecule type" value="Genomic_DNA"/>
</dbReference>
<dbReference type="UniPathway" id="UPA00164"/>
<dbReference type="AlphaFoldDB" id="A0A1M5SUS9"/>
<organism evidence="11 12">
    <name type="scientific">Pollutimonas bauzanensis</name>
    <dbReference type="NCBI Taxonomy" id="658167"/>
    <lineage>
        <taxon>Bacteria</taxon>
        <taxon>Pseudomonadati</taxon>
        <taxon>Pseudomonadota</taxon>
        <taxon>Betaproteobacteria</taxon>
        <taxon>Burkholderiales</taxon>
        <taxon>Alcaligenaceae</taxon>
        <taxon>Pollutimonas</taxon>
    </lineage>
</organism>
<protein>
    <recommendedName>
        <fullName evidence="8">Glycogen synthase</fullName>
        <ecNumber evidence="8">2.4.1.21</ecNumber>
    </recommendedName>
    <alternativeName>
        <fullName evidence="8">Starch [bacterial glycogen] synthase</fullName>
    </alternativeName>
</protein>
<evidence type="ECO:0000256" key="6">
    <source>
        <dbReference type="ARBA" id="ARBA00022679"/>
    </source>
</evidence>
<feature type="domain" description="Glycosyl transferase family 1" evidence="9">
    <location>
        <begin position="297"/>
        <end position="450"/>
    </location>
</feature>
<keyword evidence="7 8" id="KW-0320">Glycogen biosynthesis</keyword>
<evidence type="ECO:0000259" key="9">
    <source>
        <dbReference type="Pfam" id="PF00534"/>
    </source>
</evidence>
<evidence type="ECO:0000313" key="12">
    <source>
        <dbReference type="Proteomes" id="UP000184226"/>
    </source>
</evidence>
<dbReference type="STRING" id="658167.SAMN04488135_103190"/>
<evidence type="ECO:0000256" key="5">
    <source>
        <dbReference type="ARBA" id="ARBA00022676"/>
    </source>
</evidence>
<dbReference type="InterPro" id="IPR013534">
    <property type="entry name" value="Starch_synth_cat_dom"/>
</dbReference>
<gene>
    <name evidence="8" type="primary">glgA</name>
    <name evidence="11" type="ORF">SAMN04488135_103190</name>
</gene>
<dbReference type="GO" id="GO:0009011">
    <property type="term" value="F:alpha-1,4-glucan glucosyltransferase (ADP-glucose donor) activity"/>
    <property type="evidence" value="ECO:0007669"/>
    <property type="project" value="UniProtKB-UniRule"/>
</dbReference>
<evidence type="ECO:0000256" key="8">
    <source>
        <dbReference type="HAMAP-Rule" id="MF_00484"/>
    </source>
</evidence>
<feature type="domain" description="Starch synthase catalytic" evidence="10">
    <location>
        <begin position="4"/>
        <end position="238"/>
    </location>
</feature>
<keyword evidence="12" id="KW-1185">Reference proteome</keyword>
<evidence type="ECO:0000256" key="1">
    <source>
        <dbReference type="ARBA" id="ARBA00001478"/>
    </source>
</evidence>
<dbReference type="Pfam" id="PF00534">
    <property type="entry name" value="Glycos_transf_1"/>
    <property type="match status" value="1"/>
</dbReference>
<comment type="pathway">
    <text evidence="3 8">Glycan biosynthesis; glycogen biosynthesis.</text>
</comment>
<name>A0A1M5SUS9_9BURK</name>
<dbReference type="GO" id="GO:0004373">
    <property type="term" value="F:alpha-1,4-glucan glucosyltransferase (UDP-glucose donor) activity"/>
    <property type="evidence" value="ECO:0007669"/>
    <property type="project" value="InterPro"/>
</dbReference>
<evidence type="ECO:0000256" key="7">
    <source>
        <dbReference type="ARBA" id="ARBA00023056"/>
    </source>
</evidence>
<dbReference type="InterPro" id="IPR011835">
    <property type="entry name" value="GS/SS"/>
</dbReference>
<feature type="binding site" evidence="8">
    <location>
        <position position="17"/>
    </location>
    <ligand>
        <name>ADP-alpha-D-glucose</name>
        <dbReference type="ChEBI" id="CHEBI:57498"/>
    </ligand>
</feature>
<dbReference type="NCBIfam" id="NF001899">
    <property type="entry name" value="PRK00654.1-2"/>
    <property type="match status" value="1"/>
</dbReference>
<sequence>MALRILAVTSEAFPLAKTGGLGDAVSGLALSVNESGAQVTLLLPAYPSAMAHVSHVTEVAALSGLPGGDAVLLGAYCPELGVQALLLKNDALYDREGYYVAPDGAEYPDNGIRFAALAHAAARIAQGIEGQPRPHIVHAHDWHAALTPLLMHQMQIKDVKSVLTLHNIAFQGVFPMGLADALGIAPRYCTGEGLEFWGQLNFLKAGIRYADLITVVSHNYAREILTPKFGCGLEGVLAARGGDLISIPNGIDTTLWNPQADAYLRGRGFTAEHLGNKALCKGELQRAFGLQEDPHATLMAMGSRLTTQKMADLAAVAIPAALDAHSGLQACIIGQGDHGLEAALRDVAQRYPGRCGVHIGFDEGQAHLLHAGADILLHGSRFEPFGLTPLYSMRYGTIPVASKVGGMADTIIDPGLDRPIGAMQAATGILFEGEQPRDMALALDRAMGLRAHPEIWHAMQVNGMRSDFSWAKAAPAYLSAYQALCPNIALDRIPERRRSLAPVRIGQMPRANPALAAARSGLAAGGAGKLQRLREGVALDPVAPRRATAA</sequence>
<reference evidence="11 12" key="1">
    <citation type="submission" date="2016-11" db="EMBL/GenBank/DDBJ databases">
        <authorList>
            <person name="Jaros S."/>
            <person name="Januszkiewicz K."/>
            <person name="Wedrychowicz H."/>
        </authorList>
    </citation>
    <scope>NUCLEOTIDE SEQUENCE [LARGE SCALE GENOMIC DNA]</scope>
    <source>
        <strain evidence="11 12">CGMCC 1.10190</strain>
    </source>
</reference>
<dbReference type="NCBIfam" id="TIGR02095">
    <property type="entry name" value="glgA"/>
    <property type="match status" value="1"/>
</dbReference>
<dbReference type="Gene3D" id="3.40.50.2000">
    <property type="entry name" value="Glycogen Phosphorylase B"/>
    <property type="match status" value="2"/>
</dbReference>
<comment type="function">
    <text evidence="2 8">Synthesizes alpha-1,4-glucan chains using ADP-glucose.</text>
</comment>
<evidence type="ECO:0000259" key="10">
    <source>
        <dbReference type="Pfam" id="PF08323"/>
    </source>
</evidence>
<dbReference type="Proteomes" id="UP000184226">
    <property type="component" value="Unassembled WGS sequence"/>
</dbReference>
<keyword evidence="6 8" id="KW-0808">Transferase</keyword>
<dbReference type="EC" id="2.4.1.21" evidence="8"/>
<accession>A0A1M5SUS9</accession>